<evidence type="ECO:0000313" key="4">
    <source>
        <dbReference type="Proteomes" id="UP000075635"/>
    </source>
</evidence>
<evidence type="ECO:0000313" key="3">
    <source>
        <dbReference type="EMBL" id="KYF75490.1"/>
    </source>
</evidence>
<evidence type="ECO:0000256" key="1">
    <source>
        <dbReference type="SAM" id="MobiDB-lite"/>
    </source>
</evidence>
<dbReference type="Proteomes" id="UP000075635">
    <property type="component" value="Unassembled WGS sequence"/>
</dbReference>
<gene>
    <name evidence="3" type="ORF">BE17_50240</name>
</gene>
<feature type="region of interest" description="Disordered" evidence="1">
    <location>
        <begin position="29"/>
        <end position="72"/>
    </location>
</feature>
<proteinExistence type="predicted"/>
<feature type="signal peptide" evidence="2">
    <location>
        <begin position="1"/>
        <end position="23"/>
    </location>
</feature>
<accession>A0A150R5D0</accession>
<evidence type="ECO:0000256" key="2">
    <source>
        <dbReference type="SAM" id="SignalP"/>
    </source>
</evidence>
<evidence type="ECO:0008006" key="5">
    <source>
        <dbReference type="Google" id="ProtNLM"/>
    </source>
</evidence>
<organism evidence="3 4">
    <name type="scientific">Sorangium cellulosum</name>
    <name type="common">Polyangium cellulosum</name>
    <dbReference type="NCBI Taxonomy" id="56"/>
    <lineage>
        <taxon>Bacteria</taxon>
        <taxon>Pseudomonadati</taxon>
        <taxon>Myxococcota</taxon>
        <taxon>Polyangia</taxon>
        <taxon>Polyangiales</taxon>
        <taxon>Polyangiaceae</taxon>
        <taxon>Sorangium</taxon>
    </lineage>
</organism>
<sequence length="206" mass="21307">MPIRYSTTIASATALSAALSALAGGCTTRGGGAPAPLESAEPTESRNTNGAGEATGTPDGGTAAAKAAAALTPVDPTQREAMMARTRRHGMATAGFANTMAAFAAPRVIAKAKSLPSREEMLRCIDAYLEVVAETKRSSHGEGNQATLDAEPYALKLRALFATWTPSTTVPDEIQRNARDVIAALGVPEPPEGWDRFEGHAQSSSP</sequence>
<reference evidence="3 4" key="1">
    <citation type="submission" date="2014-02" db="EMBL/GenBank/DDBJ databases">
        <title>The small core and large imbalanced accessory genome model reveals a collaborative survival strategy of Sorangium cellulosum strains in nature.</title>
        <authorList>
            <person name="Han K."/>
            <person name="Peng R."/>
            <person name="Blom J."/>
            <person name="Li Y.-Z."/>
        </authorList>
    </citation>
    <scope>NUCLEOTIDE SEQUENCE [LARGE SCALE GENOMIC DNA]</scope>
    <source>
        <strain evidence="3 4">So0011-07</strain>
    </source>
</reference>
<dbReference type="EMBL" id="JEMB01003115">
    <property type="protein sequence ID" value="KYF75490.1"/>
    <property type="molecule type" value="Genomic_DNA"/>
</dbReference>
<keyword evidence="2" id="KW-0732">Signal</keyword>
<comment type="caution">
    <text evidence="3">The sequence shown here is derived from an EMBL/GenBank/DDBJ whole genome shotgun (WGS) entry which is preliminary data.</text>
</comment>
<dbReference type="PROSITE" id="PS51257">
    <property type="entry name" value="PROKAR_LIPOPROTEIN"/>
    <property type="match status" value="1"/>
</dbReference>
<feature type="chain" id="PRO_5007567564" description="Secreted protein" evidence="2">
    <location>
        <begin position="24"/>
        <end position="206"/>
    </location>
</feature>
<dbReference type="AlphaFoldDB" id="A0A150R5D0"/>
<feature type="compositionally biased region" description="Low complexity" evidence="1">
    <location>
        <begin position="50"/>
        <end position="72"/>
    </location>
</feature>
<protein>
    <recommendedName>
        <fullName evidence="5">Secreted protein</fullName>
    </recommendedName>
</protein>
<name>A0A150R5D0_SORCE</name>